<organism evidence="1 2">
    <name type="scientific">Avena sativa</name>
    <name type="common">Oat</name>
    <dbReference type="NCBI Taxonomy" id="4498"/>
    <lineage>
        <taxon>Eukaryota</taxon>
        <taxon>Viridiplantae</taxon>
        <taxon>Streptophyta</taxon>
        <taxon>Embryophyta</taxon>
        <taxon>Tracheophyta</taxon>
        <taxon>Spermatophyta</taxon>
        <taxon>Magnoliopsida</taxon>
        <taxon>Liliopsida</taxon>
        <taxon>Poales</taxon>
        <taxon>Poaceae</taxon>
        <taxon>BOP clade</taxon>
        <taxon>Pooideae</taxon>
        <taxon>Poodae</taxon>
        <taxon>Poeae</taxon>
        <taxon>Poeae Chloroplast Group 1 (Aveneae type)</taxon>
        <taxon>Aveninae</taxon>
        <taxon>Avena</taxon>
    </lineage>
</organism>
<evidence type="ECO:0000313" key="2">
    <source>
        <dbReference type="Proteomes" id="UP001732700"/>
    </source>
</evidence>
<sequence length="444" mass="47187">MTESGAASASSAALSTTTVAALVSGASTAPFIPPSLAALLASSSMSTMSHMAPSSSSRPLHLGIAAFSGGFFPSPQPTIAPSAPLVSFAAVSPAASSTPPAPSMAGFTAAPYEAPVLPFSHAVSDAPAPMIPEGAVPAPYQLANLITVRLTQYNYLYWRAQILPLLRSRHLDGFVDGSFPCPPRSVAAYTADGMRSSLTESVAGLVLFAASSYDIWSTFEHSYSQQSEARGTALRRQLGDCKKLNSSAHDFFHKVKTLSDTLTSIGQPLCDAEFTEYVLHGLDSNYNNMVEHVNGRETLITPRDLYSRLMYTEARVEERCATHHVDLTANTAHRGAPVGSRAPVPCLPPGPPTGGSGQWQPRQPPSPNTGGRQRPTCQLCGILGHLASKCHRRFKRDFLGIENDGRGNEKQAAIADSYYGQTPSYSLIPSGTSTLVRQITRPAR</sequence>
<accession>A0ACD5VXP0</accession>
<reference evidence="1" key="2">
    <citation type="submission" date="2025-09" db="UniProtKB">
        <authorList>
            <consortium name="EnsemblPlants"/>
        </authorList>
    </citation>
    <scope>IDENTIFICATION</scope>
</reference>
<name>A0ACD5VXP0_AVESA</name>
<evidence type="ECO:0000313" key="1">
    <source>
        <dbReference type="EnsemblPlants" id="AVESA.00010b.r2.3DG0530790.1.CDS"/>
    </source>
</evidence>
<dbReference type="Proteomes" id="UP001732700">
    <property type="component" value="Chromosome 3D"/>
</dbReference>
<reference evidence="1" key="1">
    <citation type="submission" date="2021-05" db="EMBL/GenBank/DDBJ databases">
        <authorList>
            <person name="Scholz U."/>
            <person name="Mascher M."/>
            <person name="Fiebig A."/>
        </authorList>
    </citation>
    <scope>NUCLEOTIDE SEQUENCE [LARGE SCALE GENOMIC DNA]</scope>
</reference>
<dbReference type="EnsemblPlants" id="AVESA.00010b.r2.3DG0530790.1">
    <property type="protein sequence ID" value="AVESA.00010b.r2.3DG0530790.1.CDS"/>
    <property type="gene ID" value="AVESA.00010b.r2.3DG0530790"/>
</dbReference>
<protein>
    <submittedName>
        <fullName evidence="1">Uncharacterized protein</fullName>
    </submittedName>
</protein>
<proteinExistence type="predicted"/>
<keyword evidence="2" id="KW-1185">Reference proteome</keyword>